<organism evidence="1">
    <name type="scientific">Solanum chacoense</name>
    <name type="common">Chaco potato</name>
    <dbReference type="NCBI Taxonomy" id="4108"/>
    <lineage>
        <taxon>Eukaryota</taxon>
        <taxon>Viridiplantae</taxon>
        <taxon>Streptophyta</taxon>
        <taxon>Embryophyta</taxon>
        <taxon>Tracheophyta</taxon>
        <taxon>Spermatophyta</taxon>
        <taxon>Magnoliopsida</taxon>
        <taxon>eudicotyledons</taxon>
        <taxon>Gunneridae</taxon>
        <taxon>Pentapetalae</taxon>
        <taxon>asterids</taxon>
        <taxon>lamiids</taxon>
        <taxon>Solanales</taxon>
        <taxon>Solanaceae</taxon>
        <taxon>Solanoideae</taxon>
        <taxon>Solaneae</taxon>
        <taxon>Solanum</taxon>
    </lineage>
</organism>
<proteinExistence type="predicted"/>
<dbReference type="EMBL" id="GEDG01028859">
    <property type="protein sequence ID" value="JAP12907.1"/>
    <property type="molecule type" value="Transcribed_RNA"/>
</dbReference>
<protein>
    <submittedName>
        <fullName evidence="1">Putative ovule protein</fullName>
    </submittedName>
</protein>
<dbReference type="AlphaFoldDB" id="A0A0V0H0D2"/>
<reference evidence="1" key="1">
    <citation type="submission" date="2015-12" db="EMBL/GenBank/DDBJ databases">
        <title>Gene expression during late stages of embryo sac development: a critical building block for successful pollen-pistil interactions.</title>
        <authorList>
            <person name="Liu Y."/>
            <person name="Joly V."/>
            <person name="Sabar M."/>
            <person name="Matton D.P."/>
        </authorList>
    </citation>
    <scope>NUCLEOTIDE SEQUENCE</scope>
</reference>
<evidence type="ECO:0000313" key="1">
    <source>
        <dbReference type="EMBL" id="JAP12907.1"/>
    </source>
</evidence>
<sequence length="66" mass="7708">MDNDLQFLNLGDNGLIVYHLIVQKLCHNELLHFDPLLCTSFLKHPRVLLRSRHYCTHCTDHPACHS</sequence>
<accession>A0A0V0H0D2</accession>
<name>A0A0V0H0D2_SOLCH</name>